<dbReference type="AlphaFoldDB" id="B1ZN93"/>
<protein>
    <submittedName>
        <fullName evidence="3">Uncharacterized protein</fullName>
    </submittedName>
</protein>
<evidence type="ECO:0000256" key="2">
    <source>
        <dbReference type="SAM" id="Phobius"/>
    </source>
</evidence>
<keyword evidence="4" id="KW-1185">Reference proteome</keyword>
<reference evidence="3 4" key="1">
    <citation type="journal article" date="2011" name="J. Bacteriol.">
        <title>Genome sequence of the verrucomicrobium Opitutus terrae PB90-1, an abundant inhabitant of rice paddy soil ecosystems.</title>
        <authorList>
            <person name="van Passel M.W."/>
            <person name="Kant R."/>
            <person name="Palva A."/>
            <person name="Copeland A."/>
            <person name="Lucas S."/>
            <person name="Lapidus A."/>
            <person name="Glavina del Rio T."/>
            <person name="Pitluck S."/>
            <person name="Goltsman E."/>
            <person name="Clum A."/>
            <person name="Sun H."/>
            <person name="Schmutz J."/>
            <person name="Larimer F.W."/>
            <person name="Land M.L."/>
            <person name="Hauser L."/>
            <person name="Kyrpides N."/>
            <person name="Mikhailova N."/>
            <person name="Richardson P.P."/>
            <person name="Janssen P.H."/>
            <person name="de Vos W.M."/>
            <person name="Smidt H."/>
        </authorList>
    </citation>
    <scope>NUCLEOTIDE SEQUENCE [LARGE SCALE GENOMIC DNA]</scope>
    <source>
        <strain evidence="4">DSM 11246 / JCM 15787 / PB90-1</strain>
    </source>
</reference>
<dbReference type="HOGENOM" id="CLU_942819_0_0_0"/>
<evidence type="ECO:0000313" key="4">
    <source>
        <dbReference type="Proteomes" id="UP000007013"/>
    </source>
</evidence>
<evidence type="ECO:0000256" key="1">
    <source>
        <dbReference type="SAM" id="MobiDB-lite"/>
    </source>
</evidence>
<dbReference type="KEGG" id="ote:Oter_0171"/>
<feature type="transmembrane region" description="Helical" evidence="2">
    <location>
        <begin position="36"/>
        <end position="54"/>
    </location>
</feature>
<keyword evidence="2" id="KW-0812">Transmembrane</keyword>
<gene>
    <name evidence="3" type="ordered locus">Oter_0171</name>
</gene>
<keyword evidence="2" id="KW-0472">Membrane</keyword>
<organism evidence="3 4">
    <name type="scientific">Opitutus terrae (strain DSM 11246 / JCM 15787 / PB90-1)</name>
    <dbReference type="NCBI Taxonomy" id="452637"/>
    <lineage>
        <taxon>Bacteria</taxon>
        <taxon>Pseudomonadati</taxon>
        <taxon>Verrucomicrobiota</taxon>
        <taxon>Opitutia</taxon>
        <taxon>Opitutales</taxon>
        <taxon>Opitutaceae</taxon>
        <taxon>Opitutus</taxon>
    </lineage>
</organism>
<dbReference type="EMBL" id="CP001032">
    <property type="protein sequence ID" value="ACB73462.1"/>
    <property type="molecule type" value="Genomic_DNA"/>
</dbReference>
<evidence type="ECO:0000313" key="3">
    <source>
        <dbReference type="EMBL" id="ACB73462.1"/>
    </source>
</evidence>
<feature type="region of interest" description="Disordered" evidence="1">
    <location>
        <begin position="61"/>
        <end position="114"/>
    </location>
</feature>
<dbReference type="Proteomes" id="UP000007013">
    <property type="component" value="Chromosome"/>
</dbReference>
<sequence length="295" mass="32382">MRASLRRVPILPRADEPRSLHAVGNNARMKGSSSRLVALLLLAAGAVGVLVLSFRPSRVEQAATPPPQAPHKEWTPLKEPTESPEPEPQLPHGPEEQESAVPPDRLDPNEARPAAGTGEAYLHHLAASVVEANAAALQLDGAQQQRLVEDFLEFQEIHAELAAQHLRESGFDGYTLTAQVPPFLSEGRALRDLFYERLKQDFPEASPRITEEMGAFFDTHFRGYGGAEQAFTVTRSPQHPDAFQIEWRAEPVEGAASGRADAPYAGSSGVVVFSRDQIKNGEFRFLGDLIDRRFP</sequence>
<feature type="compositionally biased region" description="Basic and acidic residues" evidence="1">
    <location>
        <begin position="70"/>
        <end position="81"/>
    </location>
</feature>
<accession>B1ZN93</accession>
<proteinExistence type="predicted"/>
<keyword evidence="2" id="KW-1133">Transmembrane helix</keyword>
<name>B1ZN93_OPITP</name>